<keyword evidence="5 7" id="KW-0520">NAD</keyword>
<gene>
    <name evidence="7" type="primary">ldh</name>
    <name evidence="13" type="ORF">H9892_05045</name>
</gene>
<organism evidence="13 14">
    <name type="scientific">Candidatus Protoclostridium stercorigallinarum</name>
    <dbReference type="NCBI Taxonomy" id="2838741"/>
    <lineage>
        <taxon>Bacteria</taxon>
        <taxon>Bacillati</taxon>
        <taxon>Bacillota</taxon>
        <taxon>Clostridia</taxon>
        <taxon>Candidatus Protoclostridium</taxon>
    </lineage>
</organism>
<feature type="binding site" evidence="7">
    <location>
        <begin position="81"/>
        <end position="82"/>
    </location>
    <ligand>
        <name>NAD(+)</name>
        <dbReference type="ChEBI" id="CHEBI:57540"/>
    </ligand>
</feature>
<comment type="pathway">
    <text evidence="1 7">Fermentation; pyruvate fermentation to lactate; (S)-lactate from pyruvate: step 1/1.</text>
</comment>
<feature type="binding site" evidence="7">
    <location>
        <position position="67"/>
    </location>
    <ligand>
        <name>NAD(+)</name>
        <dbReference type="ChEBI" id="CHEBI:57540"/>
    </ligand>
</feature>
<dbReference type="InterPro" id="IPR015955">
    <property type="entry name" value="Lactate_DH/Glyco_Ohase_4_C"/>
</dbReference>
<dbReference type="FunFam" id="3.40.50.720:FF:000018">
    <property type="entry name" value="Malate dehydrogenase"/>
    <property type="match status" value="1"/>
</dbReference>
<dbReference type="NCBIfam" id="NF000824">
    <property type="entry name" value="PRK00066.1"/>
    <property type="match status" value="1"/>
</dbReference>
<dbReference type="InterPro" id="IPR001557">
    <property type="entry name" value="L-lactate/malate_DH"/>
</dbReference>
<proteinExistence type="inferred from homology"/>
<evidence type="ECO:0000256" key="5">
    <source>
        <dbReference type="ARBA" id="ARBA00023027"/>
    </source>
</evidence>
<evidence type="ECO:0000313" key="14">
    <source>
        <dbReference type="Proteomes" id="UP000823990"/>
    </source>
</evidence>
<comment type="caution">
    <text evidence="13">The sequence shown here is derived from an EMBL/GenBank/DDBJ whole genome shotgun (WGS) entry which is preliminary data.</text>
</comment>
<evidence type="ECO:0000256" key="10">
    <source>
        <dbReference type="PIRSR" id="PIRSR000102-3"/>
    </source>
</evidence>
<keyword evidence="4 7" id="KW-0560">Oxidoreductase</keyword>
<dbReference type="AlphaFoldDB" id="A0A9D1Q1T7"/>
<keyword evidence="7" id="KW-0963">Cytoplasm</keyword>
<evidence type="ECO:0000313" key="13">
    <source>
        <dbReference type="EMBL" id="HIW02687.1"/>
    </source>
</evidence>
<feature type="binding site" evidence="7 10">
    <location>
        <begin position="120"/>
        <end position="122"/>
    </location>
    <ligand>
        <name>NAD(+)</name>
        <dbReference type="ChEBI" id="CHEBI:57540"/>
    </ligand>
</feature>
<dbReference type="InterPro" id="IPR022383">
    <property type="entry name" value="Lactate/malate_DH_C"/>
</dbReference>
<dbReference type="HAMAP" id="MF_00488">
    <property type="entry name" value="Lactate_dehydrog"/>
    <property type="match status" value="1"/>
</dbReference>
<reference evidence="13" key="1">
    <citation type="journal article" date="2021" name="PeerJ">
        <title>Extensive microbial diversity within the chicken gut microbiome revealed by metagenomics and culture.</title>
        <authorList>
            <person name="Gilroy R."/>
            <person name="Ravi A."/>
            <person name="Getino M."/>
            <person name="Pursley I."/>
            <person name="Horton D.L."/>
            <person name="Alikhan N.F."/>
            <person name="Baker D."/>
            <person name="Gharbi K."/>
            <person name="Hall N."/>
            <person name="Watson M."/>
            <person name="Adriaenssens E.M."/>
            <person name="Foster-Nyarko E."/>
            <person name="Jarju S."/>
            <person name="Secka A."/>
            <person name="Antonio M."/>
            <person name="Oren A."/>
            <person name="Chaudhuri R.R."/>
            <person name="La Ragione R."/>
            <person name="Hildebrand F."/>
            <person name="Pallen M.J."/>
        </authorList>
    </citation>
    <scope>NUCLEOTIDE SEQUENCE</scope>
    <source>
        <strain evidence="13">12435</strain>
    </source>
</reference>
<dbReference type="Pfam" id="PF02866">
    <property type="entry name" value="Ldh_1_C"/>
    <property type="match status" value="1"/>
</dbReference>
<feature type="binding site" evidence="7">
    <location>
        <position position="16"/>
    </location>
    <ligand>
        <name>NAD(+)</name>
        <dbReference type="ChEBI" id="CHEBI:57540"/>
    </ligand>
</feature>
<dbReference type="NCBIfam" id="TIGR01771">
    <property type="entry name" value="L-LDH-NAD"/>
    <property type="match status" value="1"/>
</dbReference>
<comment type="subcellular location">
    <subcellularLocation>
        <location evidence="7">Cytoplasm</location>
    </subcellularLocation>
</comment>
<name>A0A9D1Q1T7_9FIRM</name>
<feature type="binding site" evidence="10">
    <location>
        <position position="97"/>
    </location>
    <ligand>
        <name>NAD(+)</name>
        <dbReference type="ChEBI" id="CHEBI:57540"/>
    </ligand>
</feature>
<evidence type="ECO:0000256" key="4">
    <source>
        <dbReference type="ARBA" id="ARBA00023002"/>
    </source>
</evidence>
<evidence type="ECO:0000256" key="1">
    <source>
        <dbReference type="ARBA" id="ARBA00004843"/>
    </source>
</evidence>
<feature type="binding site" evidence="7">
    <location>
        <position position="229"/>
    </location>
    <ligand>
        <name>substrate</name>
    </ligand>
</feature>
<comment type="activity regulation">
    <text evidence="7">Allosterically activated by fructose 1,6-bisphosphate (FBP).</text>
</comment>
<dbReference type="InterPro" id="IPR011304">
    <property type="entry name" value="L-lactate_DH"/>
</dbReference>
<feature type="binding site" evidence="10">
    <location>
        <begin position="12"/>
        <end position="17"/>
    </location>
    <ligand>
        <name>NAD(+)</name>
        <dbReference type="ChEBI" id="CHEBI:57540"/>
    </ligand>
</feature>
<feature type="binding site" evidence="7">
    <location>
        <position position="42"/>
    </location>
    <ligand>
        <name>NAD(+)</name>
        <dbReference type="ChEBI" id="CHEBI:57540"/>
    </ligand>
</feature>
<dbReference type="Gene3D" id="3.90.110.10">
    <property type="entry name" value="Lactate dehydrogenase/glycoside hydrolase, family 4, C-terminal"/>
    <property type="match status" value="1"/>
</dbReference>
<dbReference type="PIRSF" id="PIRSF000102">
    <property type="entry name" value="Lac_mal_DH"/>
    <property type="match status" value="1"/>
</dbReference>
<comment type="caution">
    <text evidence="7">Lacks conserved residue(s) required for the propagation of feature annotation.</text>
</comment>
<feature type="binding site" evidence="7">
    <location>
        <position position="170"/>
    </location>
    <ligand>
        <name>beta-D-fructose 1,6-bisphosphate</name>
        <dbReference type="ChEBI" id="CHEBI:32966"/>
        <note>allosteric activator</note>
    </ligand>
</feature>
<dbReference type="Gene3D" id="3.40.50.720">
    <property type="entry name" value="NAD(P)-binding Rossmann-like Domain"/>
    <property type="match status" value="1"/>
</dbReference>
<comment type="subunit">
    <text evidence="7">Homotetramer.</text>
</comment>
<dbReference type="GO" id="GO:0004459">
    <property type="term" value="F:L-lactate dehydrogenase (NAD+) activity"/>
    <property type="evidence" value="ECO:0007669"/>
    <property type="project" value="UniProtKB-UniRule"/>
</dbReference>
<evidence type="ECO:0000256" key="6">
    <source>
        <dbReference type="ARBA" id="ARBA00049258"/>
    </source>
</evidence>
<dbReference type="InterPro" id="IPR036291">
    <property type="entry name" value="NAD(P)-bd_dom_sf"/>
</dbReference>
<dbReference type="EC" id="1.1.1.27" evidence="3 7"/>
<feature type="binding site" evidence="7">
    <location>
        <position position="145"/>
    </location>
    <ligand>
        <name>NAD(+)</name>
        <dbReference type="ChEBI" id="CHEBI:57540"/>
    </ligand>
</feature>
<feature type="binding site" evidence="9">
    <location>
        <position position="122"/>
    </location>
    <ligand>
        <name>substrate</name>
    </ligand>
</feature>
<dbReference type="EMBL" id="DXHS01000078">
    <property type="protein sequence ID" value="HIW02687.1"/>
    <property type="molecule type" value="Genomic_DNA"/>
</dbReference>
<sequence length="312" mass="33704">MERKHSKISIIGAGLVGATAAYAIATRKLVSELVVIDVNKDKAKGEAMDISHGLVTMDAMNIHDGDYSEIADSDVIVVTAGLGRKPGESRLDLAAKNIVIAKDIAANIAKYYNGGVVLVVANPLDVFTYVIRKYSGLPAHCVVGTGTSLDSARFRYLLARELNVDTRNIHGFMSGEHGDSQFAVWSGVHVSGMPIDSYCEKKGIKLDKPAIENAVRTAGGEVIKLKGATFYAIASVVAELCNVIIKNTRSVHNVSTLLEDYHGISDVCISVPAVLGINGVEEYVPYDYTEEETEKLRSSAKKMREFLDNLNI</sequence>
<reference evidence="13" key="2">
    <citation type="submission" date="2021-04" db="EMBL/GenBank/DDBJ databases">
        <authorList>
            <person name="Gilroy R."/>
        </authorList>
    </citation>
    <scope>NUCLEOTIDE SEQUENCE</scope>
    <source>
        <strain evidence="13">12435</strain>
    </source>
</reference>
<dbReference type="SUPFAM" id="SSF56327">
    <property type="entry name" value="LDH C-terminal domain-like"/>
    <property type="match status" value="1"/>
</dbReference>
<dbReference type="GO" id="GO:0006089">
    <property type="term" value="P:lactate metabolic process"/>
    <property type="evidence" value="ECO:0007669"/>
    <property type="project" value="TreeGrafter"/>
</dbReference>
<dbReference type="Proteomes" id="UP000823990">
    <property type="component" value="Unassembled WGS sequence"/>
</dbReference>
<keyword evidence="7" id="KW-0021">Allosteric enzyme</keyword>
<evidence type="ECO:0000256" key="3">
    <source>
        <dbReference type="ARBA" id="ARBA00012967"/>
    </source>
</evidence>
<comment type="similarity">
    <text evidence="2 7">Belongs to the LDH/MDH superfamily. LDH family.</text>
</comment>
<feature type="binding site" evidence="7 9">
    <location>
        <position position="90"/>
    </location>
    <ligand>
        <name>substrate</name>
    </ligand>
</feature>
<dbReference type="PANTHER" id="PTHR43128">
    <property type="entry name" value="L-2-HYDROXYCARBOXYLATE DEHYDROGENASE (NAD(P)(+))"/>
    <property type="match status" value="1"/>
</dbReference>
<protein>
    <recommendedName>
        <fullName evidence="3 7">L-lactate dehydrogenase</fullName>
        <shortName evidence="7">L-LDH</shortName>
        <ecNumber evidence="3 7">1.1.1.27</ecNumber>
    </recommendedName>
</protein>
<feature type="binding site" evidence="9">
    <location>
        <position position="153"/>
    </location>
    <ligand>
        <name>substrate</name>
    </ligand>
</feature>
<dbReference type="NCBIfam" id="NF004863">
    <property type="entry name" value="PRK06223.1"/>
    <property type="match status" value="1"/>
</dbReference>
<evidence type="ECO:0000259" key="12">
    <source>
        <dbReference type="Pfam" id="PF02866"/>
    </source>
</evidence>
<evidence type="ECO:0000256" key="2">
    <source>
        <dbReference type="ARBA" id="ARBA00006054"/>
    </source>
</evidence>
<comment type="catalytic activity">
    <reaction evidence="6 7">
        <text>(S)-lactate + NAD(+) = pyruvate + NADH + H(+)</text>
        <dbReference type="Rhea" id="RHEA:23444"/>
        <dbReference type="ChEBI" id="CHEBI:15361"/>
        <dbReference type="ChEBI" id="CHEBI:15378"/>
        <dbReference type="ChEBI" id="CHEBI:16651"/>
        <dbReference type="ChEBI" id="CHEBI:57540"/>
        <dbReference type="ChEBI" id="CHEBI:57945"/>
        <dbReference type="EC" id="1.1.1.27"/>
    </reaction>
</comment>
<dbReference type="GO" id="GO:0006096">
    <property type="term" value="P:glycolytic process"/>
    <property type="evidence" value="ECO:0007669"/>
    <property type="project" value="UniProtKB-UniRule"/>
</dbReference>
<dbReference type="PRINTS" id="PR00086">
    <property type="entry name" value="LLDHDRGNASE"/>
</dbReference>
<dbReference type="SUPFAM" id="SSF51735">
    <property type="entry name" value="NAD(P)-binding Rossmann-fold domains"/>
    <property type="match status" value="1"/>
</dbReference>
<feature type="active site" description="Proton acceptor" evidence="7 8">
    <location>
        <position position="177"/>
    </location>
</feature>
<dbReference type="Pfam" id="PF00056">
    <property type="entry name" value="Ldh_1_N"/>
    <property type="match status" value="1"/>
</dbReference>
<evidence type="ECO:0000256" key="9">
    <source>
        <dbReference type="PIRSR" id="PIRSR000102-2"/>
    </source>
</evidence>
<evidence type="ECO:0000259" key="11">
    <source>
        <dbReference type="Pfam" id="PF00056"/>
    </source>
</evidence>
<feature type="binding site" evidence="7">
    <location>
        <begin position="122"/>
        <end position="125"/>
    </location>
    <ligand>
        <name>substrate</name>
    </ligand>
</feature>
<evidence type="ECO:0000256" key="7">
    <source>
        <dbReference type="HAMAP-Rule" id="MF_00488"/>
    </source>
</evidence>
<feature type="domain" description="Lactate/malate dehydrogenase C-terminal" evidence="12">
    <location>
        <begin position="147"/>
        <end position="307"/>
    </location>
</feature>
<evidence type="ECO:0000256" key="8">
    <source>
        <dbReference type="PIRSR" id="PIRSR000102-1"/>
    </source>
</evidence>
<feature type="binding site" evidence="7 10">
    <location>
        <position position="37"/>
    </location>
    <ligand>
        <name>NAD(+)</name>
        <dbReference type="ChEBI" id="CHEBI:57540"/>
    </ligand>
</feature>
<dbReference type="PANTHER" id="PTHR43128:SF16">
    <property type="entry name" value="L-LACTATE DEHYDROGENASE"/>
    <property type="match status" value="1"/>
</dbReference>
<feature type="binding site" evidence="7">
    <location>
        <position position="155"/>
    </location>
    <ligand>
        <name>beta-D-fructose 1,6-bisphosphate</name>
        <dbReference type="ChEBI" id="CHEBI:32966"/>
        <note>allosteric activator</note>
    </ligand>
</feature>
<dbReference type="InterPro" id="IPR001236">
    <property type="entry name" value="Lactate/malate_DH_N"/>
</dbReference>
<feature type="binding site" evidence="9">
    <location>
        <position position="84"/>
    </location>
    <ligand>
        <name>substrate</name>
    </ligand>
</feature>
<comment type="function">
    <text evidence="7">Catalyzes the conversion of lactate to pyruvate.</text>
</comment>
<dbReference type="GO" id="GO:0005737">
    <property type="term" value="C:cytoplasm"/>
    <property type="evidence" value="ECO:0007669"/>
    <property type="project" value="UniProtKB-SubCell"/>
</dbReference>
<feature type="binding site" evidence="7">
    <location>
        <begin position="150"/>
        <end position="153"/>
    </location>
    <ligand>
        <name>substrate</name>
    </ligand>
</feature>
<accession>A0A9D1Q1T7</accession>
<feature type="domain" description="Lactate/malate dehydrogenase N-terminal" evidence="11">
    <location>
        <begin position="7"/>
        <end position="144"/>
    </location>
</feature>